<gene>
    <name evidence="2" type="ORF">MEUPH1_LOCUS23248</name>
</gene>
<comment type="caution">
    <text evidence="2">The sequence shown here is derived from an EMBL/GenBank/DDBJ whole genome shotgun (WGS) entry which is preliminary data.</text>
</comment>
<protein>
    <submittedName>
        <fullName evidence="2">Uncharacterized protein</fullName>
    </submittedName>
</protein>
<evidence type="ECO:0000313" key="2">
    <source>
        <dbReference type="EMBL" id="CAI6368950.1"/>
    </source>
</evidence>
<evidence type="ECO:0000256" key="1">
    <source>
        <dbReference type="SAM" id="MobiDB-lite"/>
    </source>
</evidence>
<organism evidence="2 3">
    <name type="scientific">Macrosiphum euphorbiae</name>
    <name type="common">potato aphid</name>
    <dbReference type="NCBI Taxonomy" id="13131"/>
    <lineage>
        <taxon>Eukaryota</taxon>
        <taxon>Metazoa</taxon>
        <taxon>Ecdysozoa</taxon>
        <taxon>Arthropoda</taxon>
        <taxon>Hexapoda</taxon>
        <taxon>Insecta</taxon>
        <taxon>Pterygota</taxon>
        <taxon>Neoptera</taxon>
        <taxon>Paraneoptera</taxon>
        <taxon>Hemiptera</taxon>
        <taxon>Sternorrhyncha</taxon>
        <taxon>Aphidomorpha</taxon>
        <taxon>Aphidoidea</taxon>
        <taxon>Aphididae</taxon>
        <taxon>Macrosiphini</taxon>
        <taxon>Macrosiphum</taxon>
    </lineage>
</organism>
<accession>A0AAV0XKI4</accession>
<name>A0AAV0XKI4_9HEMI</name>
<feature type="region of interest" description="Disordered" evidence="1">
    <location>
        <begin position="1"/>
        <end position="71"/>
    </location>
</feature>
<dbReference type="EMBL" id="CARXXK010000005">
    <property type="protein sequence ID" value="CAI6368950.1"/>
    <property type="molecule type" value="Genomic_DNA"/>
</dbReference>
<evidence type="ECO:0000313" key="3">
    <source>
        <dbReference type="Proteomes" id="UP001160148"/>
    </source>
</evidence>
<feature type="compositionally biased region" description="Basic and acidic residues" evidence="1">
    <location>
        <begin position="29"/>
        <end position="42"/>
    </location>
</feature>
<proteinExistence type="predicted"/>
<dbReference type="Proteomes" id="UP001160148">
    <property type="component" value="Unassembled WGS sequence"/>
</dbReference>
<sequence length="71" mass="8186">MLRSSVVSGYVTAAGRRRCQADDLDDGPYEGRRASSYRRSDTAGRPPRTMRTRWDERSRDVNGRRPGRKEQ</sequence>
<dbReference type="AlphaFoldDB" id="A0AAV0XKI4"/>
<feature type="compositionally biased region" description="Basic and acidic residues" evidence="1">
    <location>
        <begin position="52"/>
        <end position="71"/>
    </location>
</feature>
<reference evidence="2 3" key="1">
    <citation type="submission" date="2023-01" db="EMBL/GenBank/DDBJ databases">
        <authorList>
            <person name="Whitehead M."/>
        </authorList>
    </citation>
    <scope>NUCLEOTIDE SEQUENCE [LARGE SCALE GENOMIC DNA]</scope>
</reference>
<keyword evidence="3" id="KW-1185">Reference proteome</keyword>